<dbReference type="Proteomes" id="UP000258997">
    <property type="component" value="Segment"/>
</dbReference>
<gene>
    <name evidence="1" type="ORF">CcrBL10_gp272</name>
</gene>
<accession>A0A385E9S0</accession>
<evidence type="ECO:0000313" key="2">
    <source>
        <dbReference type="Proteomes" id="UP000258997"/>
    </source>
</evidence>
<dbReference type="EMBL" id="MH588544">
    <property type="protein sequence ID" value="AXQ68476.1"/>
    <property type="molecule type" value="Genomic_DNA"/>
</dbReference>
<evidence type="ECO:0000313" key="1">
    <source>
        <dbReference type="EMBL" id="AXQ68476.1"/>
    </source>
</evidence>
<sequence length="154" mass="17397">MMAHLILNTAQQRTMNEVSDALAYLIRNDGDPNSAGEGYYNMLHLDRIADDVTGLFAPVGERPLARTLFDVQATFRGYWKGQYPKVDTLKKWAGEVKPHFKSLERVRYINRPPVEPKTVREEVMAKLSKSYTQAEIAVFLGNLEQHGFAVVKAG</sequence>
<keyword evidence="2" id="KW-1185">Reference proteome</keyword>
<organism evidence="1 2">
    <name type="scientific">Caulobacter phage CcrBL10</name>
    <dbReference type="NCBI Taxonomy" id="2283269"/>
    <lineage>
        <taxon>Viruses</taxon>
        <taxon>Duplodnaviria</taxon>
        <taxon>Heunggongvirae</taxon>
        <taxon>Uroviricota</taxon>
        <taxon>Caudoviricetes</taxon>
        <taxon>Jeanschmidtviridae</taxon>
        <taxon>Poindextervirus</taxon>
        <taxon>Poindextervirus BL10</taxon>
    </lineage>
</organism>
<reference evidence="1 2" key="1">
    <citation type="submission" date="2018-07" db="EMBL/GenBank/DDBJ databases">
        <title>Giant CbK-like Caulobacter bacteriophages have genetically divergent genomes.</title>
        <authorList>
            <person name="Wilson K.M."/>
            <person name="Ely B."/>
        </authorList>
    </citation>
    <scope>NUCLEOTIDE SEQUENCE [LARGE SCALE GENOMIC DNA]</scope>
</reference>
<proteinExistence type="predicted"/>
<name>A0A385E9S0_9CAUD</name>
<protein>
    <submittedName>
        <fullName evidence="1">Uncharacterized protein</fullName>
    </submittedName>
</protein>